<evidence type="ECO:0000256" key="3">
    <source>
        <dbReference type="PIRSR" id="PIRSR000443-1"/>
    </source>
</evidence>
<feature type="domain" description="AB hydrolase-1" evidence="4">
    <location>
        <begin position="45"/>
        <end position="324"/>
    </location>
</feature>
<proteinExistence type="inferred from homology"/>
<evidence type="ECO:0000256" key="2">
    <source>
        <dbReference type="ARBA" id="ARBA00022679"/>
    </source>
</evidence>
<evidence type="ECO:0000313" key="5">
    <source>
        <dbReference type="EMBL" id="CAD9419928.1"/>
    </source>
</evidence>
<sequence>MQDEYGDLDAGGETYYFDGEFKLEFGKSLFRPQVRYRTWGDPKNPTLVVAHALTGNAGIDTWWGEIMGEGKALDSSENFIICMNILGSCYGSTGPMSRCEKTGEVYGDDFPLVSVRDTVRLHMHLLHDHLGIRRVSTVIGGSLGGMQALEWLLCAPEQKLVTVDSAVVIACGAEHNAWQIGISETQRQALRLHKEDGLRIARQIAMIAYRSPVAYRNKFGRERTTDGRFQVASYLEYQGRKFLSRFDPTSYYAITEQMDTHDVGRGRGGIEAALSSLSQRILIMGISSDVLYPLEEQQELARLIPNAGFFEIVTDEGHDGFLLEYDQVGSAISTFIGSLSHRQKQVAEPFISKL</sequence>
<feature type="active site" evidence="3">
    <location>
        <position position="318"/>
    </location>
</feature>
<gene>
    <name evidence="5" type="ORF">DSPE1174_LOCUS13334</name>
</gene>
<accession>A0A7S2CAL4</accession>
<reference evidence="5" key="1">
    <citation type="submission" date="2021-01" db="EMBL/GenBank/DDBJ databases">
        <authorList>
            <person name="Corre E."/>
            <person name="Pelletier E."/>
            <person name="Niang G."/>
            <person name="Scheremetjew M."/>
            <person name="Finn R."/>
            <person name="Kale V."/>
            <person name="Holt S."/>
            <person name="Cochrane G."/>
            <person name="Meng A."/>
            <person name="Brown T."/>
            <person name="Cohen L."/>
        </authorList>
    </citation>
    <scope>NUCLEOTIDE SEQUENCE</scope>
    <source>
        <strain evidence="5">CCMP1381</strain>
    </source>
</reference>
<dbReference type="PANTHER" id="PTHR32268">
    <property type="entry name" value="HOMOSERINE O-ACETYLTRANSFERASE"/>
    <property type="match status" value="1"/>
</dbReference>
<feature type="active site" evidence="3">
    <location>
        <position position="289"/>
    </location>
</feature>
<dbReference type="InterPro" id="IPR000073">
    <property type="entry name" value="AB_hydrolase_1"/>
</dbReference>
<dbReference type="SUPFAM" id="SSF53474">
    <property type="entry name" value="alpha/beta-Hydrolases"/>
    <property type="match status" value="1"/>
</dbReference>
<evidence type="ECO:0000259" key="4">
    <source>
        <dbReference type="Pfam" id="PF00561"/>
    </source>
</evidence>
<dbReference type="InterPro" id="IPR029058">
    <property type="entry name" value="AB_hydrolase_fold"/>
</dbReference>
<dbReference type="InterPro" id="IPR008220">
    <property type="entry name" value="HAT_MetX-like"/>
</dbReference>
<dbReference type="HAMAP" id="MF_00296">
    <property type="entry name" value="MetX_acyltransf"/>
    <property type="match status" value="1"/>
</dbReference>
<protein>
    <recommendedName>
        <fullName evidence="4">AB hydrolase-1 domain-containing protein</fullName>
    </recommendedName>
</protein>
<dbReference type="Gene3D" id="3.40.50.1820">
    <property type="entry name" value="alpha/beta hydrolase"/>
    <property type="match status" value="1"/>
</dbReference>
<dbReference type="PIRSF" id="PIRSF000443">
    <property type="entry name" value="Homoser_Ac_trans"/>
    <property type="match status" value="1"/>
</dbReference>
<dbReference type="NCBIfam" id="TIGR01392">
    <property type="entry name" value="homoserO_Ac_trn"/>
    <property type="match status" value="1"/>
</dbReference>
<dbReference type="GO" id="GO:0004414">
    <property type="term" value="F:homoserine O-acetyltransferase activity"/>
    <property type="evidence" value="ECO:0007669"/>
    <property type="project" value="TreeGrafter"/>
</dbReference>
<keyword evidence="2" id="KW-0808">Transferase</keyword>
<comment type="similarity">
    <text evidence="1">Belongs to the AB hydrolase superfamily. MetX family.</text>
</comment>
<dbReference type="Pfam" id="PF00561">
    <property type="entry name" value="Abhydrolase_1"/>
    <property type="match status" value="1"/>
</dbReference>
<dbReference type="EMBL" id="HBGS01026244">
    <property type="protein sequence ID" value="CAD9419928.1"/>
    <property type="molecule type" value="Transcribed_RNA"/>
</dbReference>
<feature type="active site" description="Nucleophile" evidence="3">
    <location>
        <position position="142"/>
    </location>
</feature>
<evidence type="ECO:0000256" key="1">
    <source>
        <dbReference type="ARBA" id="ARBA00006886"/>
    </source>
</evidence>
<dbReference type="PANTHER" id="PTHR32268:SF11">
    <property type="entry name" value="HOMOSERINE O-ACETYLTRANSFERASE"/>
    <property type="match status" value="1"/>
</dbReference>
<dbReference type="GO" id="GO:0009086">
    <property type="term" value="P:methionine biosynthetic process"/>
    <property type="evidence" value="ECO:0007669"/>
    <property type="project" value="TreeGrafter"/>
</dbReference>
<dbReference type="GO" id="GO:0009092">
    <property type="term" value="P:homoserine metabolic process"/>
    <property type="evidence" value="ECO:0007669"/>
    <property type="project" value="TreeGrafter"/>
</dbReference>
<name>A0A7S2CAL4_9STRA</name>
<dbReference type="AlphaFoldDB" id="A0A7S2CAL4"/>
<organism evidence="5">
    <name type="scientific">Octactis speculum</name>
    <dbReference type="NCBI Taxonomy" id="3111310"/>
    <lineage>
        <taxon>Eukaryota</taxon>
        <taxon>Sar</taxon>
        <taxon>Stramenopiles</taxon>
        <taxon>Ochrophyta</taxon>
        <taxon>Dictyochophyceae</taxon>
        <taxon>Dictyochales</taxon>
        <taxon>Dictyochaceae</taxon>
        <taxon>Octactis</taxon>
    </lineage>
</organism>